<dbReference type="PANTHER" id="PTHR30478:SF0">
    <property type="entry name" value="BETA SLIDING CLAMP"/>
    <property type="match status" value="1"/>
</dbReference>
<evidence type="ECO:0000256" key="6">
    <source>
        <dbReference type="ARBA" id="ARBA00022705"/>
    </source>
</evidence>
<comment type="subcellular location">
    <subcellularLocation>
        <location evidence="1">Cytoplasm</location>
    </subcellularLocation>
</comment>
<accession>A0ABZ2PD36</accession>
<protein>
    <submittedName>
        <fullName evidence="10">MerR family transcriptional regulator</fullName>
    </submittedName>
</protein>
<keyword evidence="8" id="KW-0238">DNA-binding</keyword>
<dbReference type="InterPro" id="IPR000551">
    <property type="entry name" value="MerR-type_HTH_dom"/>
</dbReference>
<dbReference type="Pfam" id="PF02767">
    <property type="entry name" value="DNA_pol3_beta_2"/>
    <property type="match status" value="1"/>
</dbReference>
<dbReference type="CDD" id="cd00140">
    <property type="entry name" value="beta_clamp"/>
    <property type="match status" value="1"/>
</dbReference>
<dbReference type="RefSeq" id="WP_338886218.1">
    <property type="nucleotide sequence ID" value="NZ_CP147846.1"/>
</dbReference>
<evidence type="ECO:0000313" key="11">
    <source>
        <dbReference type="Proteomes" id="UP001432000"/>
    </source>
</evidence>
<dbReference type="Pfam" id="PF13411">
    <property type="entry name" value="MerR_1"/>
    <property type="match status" value="1"/>
</dbReference>
<dbReference type="Gene3D" id="3.10.150.10">
    <property type="entry name" value="DNA Polymerase III, subunit A, domain 2"/>
    <property type="match status" value="2"/>
</dbReference>
<evidence type="ECO:0000256" key="2">
    <source>
        <dbReference type="ARBA" id="ARBA00010752"/>
    </source>
</evidence>
<evidence type="ECO:0000313" key="10">
    <source>
        <dbReference type="EMBL" id="WXG66775.1"/>
    </source>
</evidence>
<evidence type="ECO:0000256" key="5">
    <source>
        <dbReference type="ARBA" id="ARBA00022695"/>
    </source>
</evidence>
<dbReference type="PROSITE" id="PS50937">
    <property type="entry name" value="HTH_MERR_2"/>
    <property type="match status" value="1"/>
</dbReference>
<dbReference type="InterPro" id="IPR046938">
    <property type="entry name" value="DNA_clamp_sf"/>
</dbReference>
<keyword evidence="6" id="KW-0235">DNA replication</keyword>
<evidence type="ECO:0000259" key="9">
    <source>
        <dbReference type="PROSITE" id="PS50937"/>
    </source>
</evidence>
<keyword evidence="4" id="KW-0808">Transferase</keyword>
<dbReference type="PANTHER" id="PTHR30478">
    <property type="entry name" value="DNA POLYMERASE III SUBUNIT BETA"/>
    <property type="match status" value="1"/>
</dbReference>
<dbReference type="SUPFAM" id="SSF46955">
    <property type="entry name" value="Putative DNA-binding domain"/>
    <property type="match status" value="1"/>
</dbReference>
<dbReference type="SUPFAM" id="SSF55979">
    <property type="entry name" value="DNA clamp"/>
    <property type="match status" value="1"/>
</dbReference>
<evidence type="ECO:0000256" key="7">
    <source>
        <dbReference type="ARBA" id="ARBA00022932"/>
    </source>
</evidence>
<dbReference type="Gene3D" id="1.10.1660.10">
    <property type="match status" value="1"/>
</dbReference>
<dbReference type="InterPro" id="IPR022637">
    <property type="entry name" value="DNA_polIII_beta_cen"/>
</dbReference>
<dbReference type="SMART" id="SM00422">
    <property type="entry name" value="HTH_MERR"/>
    <property type="match status" value="1"/>
</dbReference>
<feature type="domain" description="HTH merR-type" evidence="9">
    <location>
        <begin position="6"/>
        <end position="76"/>
    </location>
</feature>
<dbReference type="SMART" id="SM00480">
    <property type="entry name" value="POL3Bc"/>
    <property type="match status" value="1"/>
</dbReference>
<evidence type="ECO:0000256" key="8">
    <source>
        <dbReference type="ARBA" id="ARBA00023125"/>
    </source>
</evidence>
<reference evidence="10 11" key="1">
    <citation type="submission" date="2024-03" db="EMBL/GenBank/DDBJ databases">
        <title>Natural products discovery in diverse microorganisms through a two-stage MS feature dereplication strategy.</title>
        <authorList>
            <person name="Zhang R."/>
        </authorList>
    </citation>
    <scope>NUCLEOTIDE SEQUENCE [LARGE SCALE GENOMIC DNA]</scope>
    <source>
        <strain evidence="10 11">18930</strain>
    </source>
</reference>
<gene>
    <name evidence="10" type="ORF">WDS16_15975</name>
</gene>
<dbReference type="InterPro" id="IPR001001">
    <property type="entry name" value="DNA_polIII_beta"/>
</dbReference>
<keyword evidence="11" id="KW-1185">Reference proteome</keyword>
<evidence type="ECO:0000256" key="1">
    <source>
        <dbReference type="ARBA" id="ARBA00004496"/>
    </source>
</evidence>
<proteinExistence type="inferred from homology"/>
<organism evidence="10 11">
    <name type="scientific">Rhodococcus sovatensis</name>
    <dbReference type="NCBI Taxonomy" id="1805840"/>
    <lineage>
        <taxon>Bacteria</taxon>
        <taxon>Bacillati</taxon>
        <taxon>Actinomycetota</taxon>
        <taxon>Actinomycetes</taxon>
        <taxon>Mycobacteriales</taxon>
        <taxon>Nocardiaceae</taxon>
        <taxon>Rhodococcus</taxon>
    </lineage>
</organism>
<comment type="similarity">
    <text evidence="2">Belongs to the beta sliding clamp family.</text>
</comment>
<dbReference type="Proteomes" id="UP001432000">
    <property type="component" value="Chromosome"/>
</dbReference>
<evidence type="ECO:0000256" key="3">
    <source>
        <dbReference type="ARBA" id="ARBA00022490"/>
    </source>
</evidence>
<dbReference type="InterPro" id="IPR009061">
    <property type="entry name" value="DNA-bd_dom_put_sf"/>
</dbReference>
<dbReference type="EMBL" id="CP147846">
    <property type="protein sequence ID" value="WXG66775.1"/>
    <property type="molecule type" value="Genomic_DNA"/>
</dbReference>
<keyword evidence="5" id="KW-0548">Nucleotidyltransferase</keyword>
<evidence type="ECO:0000256" key="4">
    <source>
        <dbReference type="ARBA" id="ARBA00022679"/>
    </source>
</evidence>
<keyword evidence="7" id="KW-0239">DNA-directed DNA polymerase</keyword>
<name>A0ABZ2PD36_9NOCA</name>
<sequence length="348" mass="37663">MTTSELMTIGAFARATGLTPGSLRFYADSSVLLPAWVDESTGYRYYAPEQVAQAVTVRRLREIDMPLDKVARVLAGDTAHIDEHVNILFDDAHRARQAAGDIRAALHPEKGKTMMTVNGPIFANAVEQILTATAHDPDHPVLAGVYLEAQDDVLTLTATDRFRLSTRTIQVAQQVSSTWSVLIDGDDLRSALPAVRQQHRVNLSIGPSGVDFQPADRHCRTLQEEFPNYRSMLDSLPKVTTRVVLSKAALQKSIENQENKYLNVAVGVDCVRVSAPGSTAHSDIEATTTGASIDLAFAVTTLYPAVASALGPDVMIDISGPDMPVVVRSADNGDLTTLAMPVDPRTFQ</sequence>
<keyword evidence="3" id="KW-0963">Cytoplasm</keyword>